<name>A0A2P2PP10_RHIMU</name>
<evidence type="ECO:0000313" key="1">
    <source>
        <dbReference type="EMBL" id="MBX56496.1"/>
    </source>
</evidence>
<dbReference type="EMBL" id="GGEC01076012">
    <property type="protein sequence ID" value="MBX56496.1"/>
    <property type="molecule type" value="Transcribed_RNA"/>
</dbReference>
<dbReference type="AlphaFoldDB" id="A0A2P2PP10"/>
<sequence length="38" mass="4401">MPFFLSRILMPAPLRLELLICALFDYLEMMEIAPSCLV</sequence>
<accession>A0A2P2PP10</accession>
<reference evidence="1" key="1">
    <citation type="submission" date="2018-02" db="EMBL/GenBank/DDBJ databases">
        <title>Rhizophora mucronata_Transcriptome.</title>
        <authorList>
            <person name="Meera S.P."/>
            <person name="Sreeshan A."/>
            <person name="Augustine A."/>
        </authorList>
    </citation>
    <scope>NUCLEOTIDE SEQUENCE</scope>
    <source>
        <tissue evidence="1">Leaf</tissue>
    </source>
</reference>
<organism evidence="1">
    <name type="scientific">Rhizophora mucronata</name>
    <name type="common">Asiatic mangrove</name>
    <dbReference type="NCBI Taxonomy" id="61149"/>
    <lineage>
        <taxon>Eukaryota</taxon>
        <taxon>Viridiplantae</taxon>
        <taxon>Streptophyta</taxon>
        <taxon>Embryophyta</taxon>
        <taxon>Tracheophyta</taxon>
        <taxon>Spermatophyta</taxon>
        <taxon>Magnoliopsida</taxon>
        <taxon>eudicotyledons</taxon>
        <taxon>Gunneridae</taxon>
        <taxon>Pentapetalae</taxon>
        <taxon>rosids</taxon>
        <taxon>fabids</taxon>
        <taxon>Malpighiales</taxon>
        <taxon>Rhizophoraceae</taxon>
        <taxon>Rhizophora</taxon>
    </lineage>
</organism>
<proteinExistence type="predicted"/>
<protein>
    <submittedName>
        <fullName evidence="1">Uncharacterized protein</fullName>
    </submittedName>
</protein>